<evidence type="ECO:0000256" key="1">
    <source>
        <dbReference type="SAM" id="SignalP"/>
    </source>
</evidence>
<dbReference type="Pfam" id="PF11412">
    <property type="entry name" value="DsbD_N"/>
    <property type="match status" value="1"/>
</dbReference>
<evidence type="ECO:0000313" key="3">
    <source>
        <dbReference type="EMBL" id="TJZ93336.1"/>
    </source>
</evidence>
<gene>
    <name evidence="3" type="ORF">FA743_03710</name>
</gene>
<protein>
    <recommendedName>
        <fullName evidence="2">Thiol:disulfide interchange protein DsbD N-terminal domain-containing protein</fullName>
    </recommendedName>
</protein>
<accession>A0A4U0RE87</accession>
<evidence type="ECO:0000259" key="2">
    <source>
        <dbReference type="Pfam" id="PF11412"/>
    </source>
</evidence>
<keyword evidence="4" id="KW-1185">Reference proteome</keyword>
<evidence type="ECO:0000313" key="4">
    <source>
        <dbReference type="Proteomes" id="UP000309747"/>
    </source>
</evidence>
<name>A0A4U0RE87_9RHOB</name>
<keyword evidence="1" id="KW-0732">Signal</keyword>
<comment type="caution">
    <text evidence="3">The sequence shown here is derived from an EMBL/GenBank/DDBJ whole genome shotgun (WGS) entry which is preliminary data.</text>
</comment>
<dbReference type="EMBL" id="SUNI01000002">
    <property type="protein sequence ID" value="TJZ93336.1"/>
    <property type="molecule type" value="Genomic_DNA"/>
</dbReference>
<dbReference type="Proteomes" id="UP000309747">
    <property type="component" value="Unassembled WGS sequence"/>
</dbReference>
<dbReference type="InterPro" id="IPR028250">
    <property type="entry name" value="DsbDN"/>
</dbReference>
<feature type="chain" id="PRO_5020263941" description="Thiol:disulfide interchange protein DsbD N-terminal domain-containing protein" evidence="1">
    <location>
        <begin position="27"/>
        <end position="271"/>
    </location>
</feature>
<reference evidence="3 4" key="1">
    <citation type="submission" date="2019-04" db="EMBL/GenBank/DDBJ databases">
        <authorList>
            <person name="Li J."/>
        </authorList>
    </citation>
    <scope>NUCLEOTIDE SEQUENCE [LARGE SCALE GENOMIC DNA]</scope>
    <source>
        <strain evidence="3 4">KCTC 42687</strain>
    </source>
</reference>
<proteinExistence type="predicted"/>
<sequence length="271" mass="28250">MTHPSALALALALAAGLSLTPLPVLAQADDLPPGLVSARLLPGWTDAEGNRILALDLQLAPGWKTYWRSPGDTGLPPQFEWQGAGNLEGVTLHWPAPQAIRSGEVLEMGYHDRLILPFTARATDPDQPMDIRAQIDLGLCENICVPAFLDLRAPPAEGATDPAIARALAAEPVRLDLHPACTVTPLADGLRVAMALPPGEATLAAIELTGQPEIWVSGAEIAQTSEGAQAVVEMVGPTAAPFDLDPAALRLTVIPADGTRATEMTGCAPTG</sequence>
<dbReference type="AlphaFoldDB" id="A0A4U0RE87"/>
<dbReference type="OrthoDB" id="9811036at2"/>
<organism evidence="3 4">
    <name type="scientific">Paracoccus gahaiensis</name>
    <dbReference type="NCBI Taxonomy" id="1706839"/>
    <lineage>
        <taxon>Bacteria</taxon>
        <taxon>Pseudomonadati</taxon>
        <taxon>Pseudomonadota</taxon>
        <taxon>Alphaproteobacteria</taxon>
        <taxon>Rhodobacterales</taxon>
        <taxon>Paracoccaceae</taxon>
        <taxon>Paracoccus</taxon>
    </lineage>
</organism>
<feature type="signal peptide" evidence="1">
    <location>
        <begin position="1"/>
        <end position="26"/>
    </location>
</feature>
<dbReference type="RefSeq" id="WP_136884535.1">
    <property type="nucleotide sequence ID" value="NZ_SUNI01000002.1"/>
</dbReference>
<feature type="domain" description="Thiol:disulfide interchange protein DsbD N-terminal" evidence="2">
    <location>
        <begin position="47"/>
        <end position="147"/>
    </location>
</feature>